<keyword evidence="2" id="KW-0646">Protease inhibitor</keyword>
<dbReference type="GO" id="GO:0004867">
    <property type="term" value="F:serine-type endopeptidase inhibitor activity"/>
    <property type="evidence" value="ECO:0007669"/>
    <property type="project" value="UniProtKB-KW"/>
</dbReference>
<dbReference type="InterPro" id="IPR008930">
    <property type="entry name" value="Terpenoid_cyclase/PrenylTrfase"/>
</dbReference>
<keyword evidence="5" id="KW-1015">Disulfide bond</keyword>
<dbReference type="EMBL" id="CACRXK020006878">
    <property type="protein sequence ID" value="CAB4010717.1"/>
    <property type="molecule type" value="Genomic_DNA"/>
</dbReference>
<organism evidence="7 8">
    <name type="scientific">Paramuricea clavata</name>
    <name type="common">Red gorgonian</name>
    <name type="synonym">Violescent sea-whip</name>
    <dbReference type="NCBI Taxonomy" id="317549"/>
    <lineage>
        <taxon>Eukaryota</taxon>
        <taxon>Metazoa</taxon>
        <taxon>Cnidaria</taxon>
        <taxon>Anthozoa</taxon>
        <taxon>Octocorallia</taxon>
        <taxon>Malacalcyonacea</taxon>
        <taxon>Plexauridae</taxon>
        <taxon>Paramuricea</taxon>
    </lineage>
</organism>
<dbReference type="PROSITE" id="PS00477">
    <property type="entry name" value="ALPHA_2_MACROGLOBULIN"/>
    <property type="match status" value="1"/>
</dbReference>
<proteinExistence type="inferred from homology"/>
<evidence type="ECO:0000313" key="8">
    <source>
        <dbReference type="Proteomes" id="UP001152795"/>
    </source>
</evidence>
<dbReference type="InterPro" id="IPR047565">
    <property type="entry name" value="Alpha-macroglob_thiol-ester_cl"/>
</dbReference>
<dbReference type="InterPro" id="IPR001599">
    <property type="entry name" value="Macroglobln_a2"/>
</dbReference>
<comment type="similarity">
    <text evidence="1">Belongs to the protease inhibitor I39 (alpha-2-macroglobulin) family.</text>
</comment>
<evidence type="ECO:0000256" key="4">
    <source>
        <dbReference type="ARBA" id="ARBA00022900"/>
    </source>
</evidence>
<evidence type="ECO:0000256" key="3">
    <source>
        <dbReference type="ARBA" id="ARBA00022729"/>
    </source>
</evidence>
<dbReference type="Pfam" id="PF07678">
    <property type="entry name" value="TED_complement"/>
    <property type="match status" value="1"/>
</dbReference>
<protein>
    <submittedName>
        <fullName evidence="7">Alpha-2-macroglobulin-like isoform X2</fullName>
    </submittedName>
</protein>
<dbReference type="Gene3D" id="2.20.130.20">
    <property type="match status" value="1"/>
</dbReference>
<evidence type="ECO:0000256" key="2">
    <source>
        <dbReference type="ARBA" id="ARBA00022690"/>
    </source>
</evidence>
<dbReference type="AlphaFoldDB" id="A0A6S7I114"/>
<keyword evidence="3" id="KW-0732">Signal</keyword>
<dbReference type="SMART" id="SM01360">
    <property type="entry name" value="A2M"/>
    <property type="match status" value="1"/>
</dbReference>
<dbReference type="GO" id="GO:0005615">
    <property type="term" value="C:extracellular space"/>
    <property type="evidence" value="ECO:0007669"/>
    <property type="project" value="InterPro"/>
</dbReference>
<gene>
    <name evidence="7" type="ORF">PACLA_8A065031</name>
</gene>
<dbReference type="InterPro" id="IPR013783">
    <property type="entry name" value="Ig-like_fold"/>
</dbReference>
<dbReference type="SMART" id="SM01419">
    <property type="entry name" value="Thiol-ester_cl"/>
    <property type="match status" value="1"/>
</dbReference>
<dbReference type="Proteomes" id="UP001152795">
    <property type="component" value="Unassembled WGS sequence"/>
</dbReference>
<feature type="non-terminal residue" evidence="7">
    <location>
        <position position="1"/>
    </location>
</feature>
<keyword evidence="4" id="KW-0722">Serine protease inhibitor</keyword>
<dbReference type="InterPro" id="IPR011626">
    <property type="entry name" value="Alpha-macroglobulin_TED"/>
</dbReference>
<evidence type="ECO:0000313" key="7">
    <source>
        <dbReference type="EMBL" id="CAB4010717.1"/>
    </source>
</evidence>
<keyword evidence="8" id="KW-1185">Reference proteome</keyword>
<dbReference type="InterPro" id="IPR019742">
    <property type="entry name" value="MacrogloblnA2_CS"/>
</dbReference>
<dbReference type="SUPFAM" id="SSF48239">
    <property type="entry name" value="Terpenoid cyclases/Protein prenyltransferases"/>
    <property type="match status" value="1"/>
</dbReference>
<dbReference type="InterPro" id="IPR014756">
    <property type="entry name" value="Ig_E-set"/>
</dbReference>
<dbReference type="CDD" id="cd02897">
    <property type="entry name" value="A2M_2"/>
    <property type="match status" value="1"/>
</dbReference>
<dbReference type="FunFam" id="1.50.10.20:FF:000001">
    <property type="entry name" value="CD109 isoform 1"/>
    <property type="match status" value="1"/>
</dbReference>
<dbReference type="PANTHER" id="PTHR11412:SF171">
    <property type="entry name" value="PREGNANCY ZONE PROTEIN-LIKE PROTEIN"/>
    <property type="match status" value="1"/>
</dbReference>
<evidence type="ECO:0000256" key="6">
    <source>
        <dbReference type="ARBA" id="ARBA00023180"/>
    </source>
</evidence>
<dbReference type="SUPFAM" id="SSF81296">
    <property type="entry name" value="E set domains"/>
    <property type="match status" value="1"/>
</dbReference>
<dbReference type="Pfam" id="PF00207">
    <property type="entry name" value="A2M"/>
    <property type="match status" value="1"/>
</dbReference>
<comment type="caution">
    <text evidence="7">The sequence shown here is derived from an EMBL/GenBank/DDBJ whole genome shotgun (WGS) entry which is preliminary data.</text>
</comment>
<dbReference type="Gene3D" id="2.60.40.10">
    <property type="entry name" value="Immunoglobulins"/>
    <property type="match status" value="1"/>
</dbReference>
<evidence type="ECO:0000256" key="1">
    <source>
        <dbReference type="ARBA" id="ARBA00010952"/>
    </source>
</evidence>
<sequence length="487" mass="54474">METLEVQVPDTTITSWVTSGFAMSSVYGMGISNQAMLKAFQPFFVQMTLPYSVVRGEETPITVTVFNYLSSCIPIKLKLSRKSEDYKVTSFHISKMCVCKDDGKPVKFKIIPNKLGHIPLTVKAMTSHAKLCPKPTVYAVDAVTRKLLVEPEGIRQQHSKGTFFCAPEKGSYSEIIDLAIPANIIPGSVLQKISIVGDIMGPALTNLDGLLAMPYGCGEQNMAKFAPNIYVMDYLTSTNQVTKEIKDDAIRYMKSGYQRELTYKRRSGSYSIFGKSDSKGSMMLTAFVVRSFARARKHVFVDEDEIKHSIQWFRRKQKPSGCFPKYGKVFDKSLQGGLNSELTITAYVTIALLEAGLNNKTQMVAKALSCVTDNLTHIQDSYTTSLVTYTLVLADHPKAGLMISRLKNKAVSSEDGLIFWSARNDKLVATEEPTDYFAEKLRPADVEMTGYALMSYLKRKEQPKDIMKIVKWLSKQRNYYGGFSSTQ</sequence>
<keyword evidence="6" id="KW-0325">Glycoprotein</keyword>
<dbReference type="OrthoDB" id="9998011at2759"/>
<dbReference type="Gene3D" id="1.50.10.20">
    <property type="match status" value="1"/>
</dbReference>
<evidence type="ECO:0000256" key="5">
    <source>
        <dbReference type="ARBA" id="ARBA00023157"/>
    </source>
</evidence>
<accession>A0A6S7I114</accession>
<dbReference type="InterPro" id="IPR041813">
    <property type="entry name" value="A2M_TED"/>
</dbReference>
<name>A0A6S7I114_PARCT</name>
<dbReference type="InterPro" id="IPR050473">
    <property type="entry name" value="A2M/Complement_sys"/>
</dbReference>
<reference evidence="7" key="1">
    <citation type="submission" date="2020-04" db="EMBL/GenBank/DDBJ databases">
        <authorList>
            <person name="Alioto T."/>
            <person name="Alioto T."/>
            <person name="Gomez Garrido J."/>
        </authorList>
    </citation>
    <scope>NUCLEOTIDE SEQUENCE</scope>
    <source>
        <strain evidence="7">A484AB</strain>
    </source>
</reference>
<dbReference type="PANTHER" id="PTHR11412">
    <property type="entry name" value="MACROGLOBULIN / COMPLEMENT"/>
    <property type="match status" value="1"/>
</dbReference>